<keyword evidence="20" id="KW-1185">Reference proteome</keyword>
<evidence type="ECO:0000256" key="6">
    <source>
        <dbReference type="ARBA" id="ARBA00022528"/>
    </source>
</evidence>
<keyword evidence="9" id="KW-0809">Transit peptide</keyword>
<keyword evidence="8 14" id="KW-0808">Transferase</keyword>
<comment type="pathway">
    <text evidence="2 14">Phospholipid metabolism; CDP-diacylglycerol biosynthesis; CDP-diacylglycerol from sn-glycerol 3-phosphate: step 1/3.</text>
</comment>
<dbReference type="EMBL" id="KE346087">
    <property type="protein sequence ID" value="EXC25883.1"/>
    <property type="molecule type" value="Genomic_DNA"/>
</dbReference>
<evidence type="ECO:0000256" key="2">
    <source>
        <dbReference type="ARBA" id="ARBA00004765"/>
    </source>
</evidence>
<comment type="pathway">
    <text evidence="3">Lipid metabolism.</text>
</comment>
<dbReference type="PANTHER" id="PTHR35695">
    <property type="entry name" value="GLYCEROL-3-PHOSPHATE ACYLTRANSFERASE, CHLOROPLASTIC"/>
    <property type="match status" value="1"/>
</dbReference>
<dbReference type="InterPro" id="IPR016222">
    <property type="entry name" value="G3P_O-acylTrfase_chlp"/>
</dbReference>
<comment type="catalytic activity">
    <reaction evidence="14">
        <text>sn-glycerol 3-phosphate + an acyl-CoA = a 1-acyl-sn-glycero-3-phosphate + CoA</text>
        <dbReference type="Rhea" id="RHEA:15325"/>
        <dbReference type="ChEBI" id="CHEBI:57287"/>
        <dbReference type="ChEBI" id="CHEBI:57597"/>
        <dbReference type="ChEBI" id="CHEBI:57970"/>
        <dbReference type="ChEBI" id="CHEBI:58342"/>
        <dbReference type="EC" id="2.3.1.15"/>
    </reaction>
</comment>
<evidence type="ECO:0000256" key="17">
    <source>
        <dbReference type="SAM" id="SignalP"/>
    </source>
</evidence>
<evidence type="ECO:0000256" key="1">
    <source>
        <dbReference type="ARBA" id="ARBA00004470"/>
    </source>
</evidence>
<organism evidence="19 20">
    <name type="scientific">Morus notabilis</name>
    <dbReference type="NCBI Taxonomy" id="981085"/>
    <lineage>
        <taxon>Eukaryota</taxon>
        <taxon>Viridiplantae</taxon>
        <taxon>Streptophyta</taxon>
        <taxon>Embryophyta</taxon>
        <taxon>Tracheophyta</taxon>
        <taxon>Spermatophyta</taxon>
        <taxon>Magnoliopsida</taxon>
        <taxon>eudicotyledons</taxon>
        <taxon>Gunneridae</taxon>
        <taxon>Pentapetalae</taxon>
        <taxon>rosids</taxon>
        <taxon>fabids</taxon>
        <taxon>Rosales</taxon>
        <taxon>Moraceae</taxon>
        <taxon>Moreae</taxon>
        <taxon>Morus</taxon>
    </lineage>
</organism>
<comment type="function">
    <text evidence="14">Esterifies acyl-group from acyl-ACP to the sn-1 position of glycerol-3-phosphate. The enzyme from chilling-resistant plants discriminates against non-fluid palmitic acid and selects oleic acid whereas the enzyme from sensitive plants accepts both fatty acids.</text>
</comment>
<evidence type="ECO:0000259" key="18">
    <source>
        <dbReference type="SMART" id="SM00563"/>
    </source>
</evidence>
<dbReference type="GO" id="GO:0006655">
    <property type="term" value="P:phosphatidylglycerol biosynthetic process"/>
    <property type="evidence" value="ECO:0007669"/>
    <property type="project" value="TreeGrafter"/>
</dbReference>
<keyword evidence="7 14" id="KW-0934">Plastid</keyword>
<dbReference type="Gene3D" id="3.40.1130.10">
    <property type="entry name" value="Glycerol-3-phosphate (1)-acyltransferase"/>
    <property type="match status" value="1"/>
</dbReference>
<comment type="subcellular location">
    <subcellularLocation>
        <location evidence="1 14">Plastid</location>
        <location evidence="1 14">Chloroplast stroma</location>
    </subcellularLocation>
</comment>
<keyword evidence="10 14" id="KW-0443">Lipid metabolism</keyword>
<reference evidence="20" key="1">
    <citation type="submission" date="2013-01" db="EMBL/GenBank/DDBJ databases">
        <title>Draft Genome Sequence of a Mulberry Tree, Morus notabilis C.K. Schneid.</title>
        <authorList>
            <person name="He N."/>
            <person name="Zhao S."/>
        </authorList>
    </citation>
    <scope>NUCLEOTIDE SEQUENCE</scope>
</reference>
<feature type="short sequence motif" description="HXXXXD motif" evidence="15">
    <location>
        <begin position="226"/>
        <end position="231"/>
    </location>
</feature>
<dbReference type="GO" id="GO:0004366">
    <property type="term" value="F:glycerol-3-phosphate O-acyltransferase activity"/>
    <property type="evidence" value="ECO:0007669"/>
    <property type="project" value="UniProtKB-UniRule"/>
</dbReference>
<feature type="compositionally biased region" description="Low complexity" evidence="16">
    <location>
        <begin position="72"/>
        <end position="83"/>
    </location>
</feature>
<evidence type="ECO:0000256" key="7">
    <source>
        <dbReference type="ARBA" id="ARBA00022640"/>
    </source>
</evidence>
<gene>
    <name evidence="19" type="ORF">L484_003618</name>
</gene>
<dbReference type="STRING" id="981085.W9STQ4"/>
<dbReference type="GO" id="GO:0016024">
    <property type="term" value="P:CDP-diacylglycerol biosynthetic process"/>
    <property type="evidence" value="ECO:0007669"/>
    <property type="project" value="UniProtKB-UniPathway"/>
</dbReference>
<dbReference type="AlphaFoldDB" id="W9STQ4"/>
<evidence type="ECO:0000256" key="4">
    <source>
        <dbReference type="ARBA" id="ARBA00007937"/>
    </source>
</evidence>
<dbReference type="Proteomes" id="UP000030645">
    <property type="component" value="Unassembled WGS sequence"/>
</dbReference>
<keyword evidence="17" id="KW-0732">Signal</keyword>
<keyword evidence="12" id="KW-1208">Phospholipid metabolism</keyword>
<evidence type="ECO:0000256" key="14">
    <source>
        <dbReference type="PIRNR" id="PIRNR000431"/>
    </source>
</evidence>
<dbReference type="InterPro" id="IPR002123">
    <property type="entry name" value="Plipid/glycerol_acylTrfase"/>
</dbReference>
<evidence type="ECO:0000256" key="9">
    <source>
        <dbReference type="ARBA" id="ARBA00022946"/>
    </source>
</evidence>
<evidence type="ECO:0000256" key="16">
    <source>
        <dbReference type="SAM" id="MobiDB-lite"/>
    </source>
</evidence>
<feature type="chain" id="PRO_5004929594" description="Glycerol-3-phosphate acyltransferase, chloroplastic" evidence="17">
    <location>
        <begin position="17"/>
        <end position="417"/>
    </location>
</feature>
<keyword evidence="13 14" id="KW-0012">Acyltransferase</keyword>
<feature type="region of interest" description="Disordered" evidence="16">
    <location>
        <begin position="72"/>
        <end position="93"/>
    </location>
</feature>
<evidence type="ECO:0000256" key="15">
    <source>
        <dbReference type="PIRSR" id="PIRSR000431-2"/>
    </source>
</evidence>
<dbReference type="eggNOG" id="ENOG502QRHE">
    <property type="taxonomic scope" value="Eukaryota"/>
</dbReference>
<feature type="domain" description="Phospholipid/glycerol acyltransferase" evidence="18">
    <location>
        <begin position="220"/>
        <end position="362"/>
    </location>
</feature>
<dbReference type="EC" id="2.3.1.15" evidence="14"/>
<dbReference type="SMART" id="SM00563">
    <property type="entry name" value="PlsC"/>
    <property type="match status" value="1"/>
</dbReference>
<dbReference type="Pfam" id="PF14829">
    <property type="entry name" value="GPAT_N"/>
    <property type="match status" value="1"/>
</dbReference>
<evidence type="ECO:0000256" key="11">
    <source>
        <dbReference type="ARBA" id="ARBA00023209"/>
    </source>
</evidence>
<keyword evidence="6 14" id="KW-0150">Chloroplast</keyword>
<protein>
    <recommendedName>
        <fullName evidence="14">Glycerol-3-phosphate acyltransferase, chloroplastic</fullName>
        <shortName evidence="14">GPAT</shortName>
        <ecNumber evidence="14">2.3.1.15</ecNumber>
    </recommendedName>
</protein>
<evidence type="ECO:0000256" key="8">
    <source>
        <dbReference type="ARBA" id="ARBA00022679"/>
    </source>
</evidence>
<dbReference type="GO" id="GO:0009570">
    <property type="term" value="C:chloroplast stroma"/>
    <property type="evidence" value="ECO:0007669"/>
    <property type="project" value="UniProtKB-SubCell"/>
</dbReference>
<proteinExistence type="inferred from homology"/>
<keyword evidence="11" id="KW-0594">Phospholipid biosynthesis</keyword>
<dbReference type="InterPro" id="IPR023083">
    <property type="entry name" value="G3P_O-acylTrfase_N"/>
</dbReference>
<evidence type="ECO:0000256" key="13">
    <source>
        <dbReference type="ARBA" id="ARBA00023315"/>
    </source>
</evidence>
<dbReference type="Gene3D" id="1.10.1200.50">
    <property type="entry name" value="Glycerol-3-phosphate acyltransferase, alpha helical bundle, N-terminal"/>
    <property type="match status" value="1"/>
</dbReference>
<evidence type="ECO:0000256" key="12">
    <source>
        <dbReference type="ARBA" id="ARBA00023264"/>
    </source>
</evidence>
<dbReference type="PIRSF" id="PIRSF000431">
    <property type="entry name" value="Glycerol-3-P_O-acyltransfrase"/>
    <property type="match status" value="1"/>
</dbReference>
<evidence type="ECO:0000256" key="10">
    <source>
        <dbReference type="ARBA" id="ARBA00023098"/>
    </source>
</evidence>
<evidence type="ECO:0000256" key="5">
    <source>
        <dbReference type="ARBA" id="ARBA00022516"/>
    </source>
</evidence>
<evidence type="ECO:0000313" key="19">
    <source>
        <dbReference type="EMBL" id="EXC25883.1"/>
    </source>
</evidence>
<dbReference type="SUPFAM" id="SSF69593">
    <property type="entry name" value="Glycerol-3-phosphate (1)-acyltransferase"/>
    <property type="match status" value="1"/>
</dbReference>
<dbReference type="Pfam" id="PF01553">
    <property type="entry name" value="Acyltransferase"/>
    <property type="match status" value="1"/>
</dbReference>
<dbReference type="PANTHER" id="PTHR35695:SF1">
    <property type="entry name" value="GLYCEROL-3-PHOSPHATE ACYLTRANSFERASE, CHLOROPLASTIC"/>
    <property type="match status" value="1"/>
</dbReference>
<evidence type="ECO:0000313" key="20">
    <source>
        <dbReference type="Proteomes" id="UP000030645"/>
    </source>
</evidence>
<comment type="similarity">
    <text evidence="4 14">Belongs to the GPAT/DAPAT family.</text>
</comment>
<dbReference type="UniPathway" id="UPA00557">
    <property type="reaction ID" value="UER00612"/>
</dbReference>
<sequence>MFILSTFSSAIATATAVASPRVSFASLSSSSKVLAVSVRLGGARRFACPCFFAMAELVKDKEAASSAAAESGGGVSALASGSGAERKEPKRSRAFLNASSEEELLAGIRKEKEAGRLPPNVASGMEELYHNYKNAIFQSGNSKADDIVLSNMAAALDRIFFEVEDPFVFSPHHKALREPFDYYMFGQNYIRPLIDFRNSYVGNISIFNEMEEKLQQGHNIVLISNHQTEADPAVIALLLEATNPHLAENMIYIAGDRVLTDPLCKPFSMGRNLICVYSKKHMFDVPEFVEMKRRANTRSLKEMAVLLRGGSQIIWIAPSGGRDRPDPVTEEWYPVEKEIGEKRIISFHGAGLSVAPAISFSNFADSSEISEEKAKQAYTEALYGSVTEQYNVLKSAVHGKQGLEASSPTVSLSQPWT</sequence>
<dbReference type="InterPro" id="IPR038114">
    <property type="entry name" value="GPAT_N_sf"/>
</dbReference>
<evidence type="ECO:0000256" key="3">
    <source>
        <dbReference type="ARBA" id="ARBA00005189"/>
    </source>
</evidence>
<accession>W9STQ4</accession>
<keyword evidence="5" id="KW-0444">Lipid biosynthesis</keyword>
<feature type="signal peptide" evidence="17">
    <location>
        <begin position="1"/>
        <end position="16"/>
    </location>
</feature>
<name>W9STQ4_9ROSA</name>